<dbReference type="InterPro" id="IPR043136">
    <property type="entry name" value="B30.2/SPRY_sf"/>
</dbReference>
<gene>
    <name evidence="1" type="ORF">P5673_001939</name>
</gene>
<keyword evidence="2" id="KW-1185">Reference proteome</keyword>
<dbReference type="AlphaFoldDB" id="A0AAD9VGC1"/>
<dbReference type="EMBL" id="JARQWQ010000003">
    <property type="protein sequence ID" value="KAK2572927.1"/>
    <property type="molecule type" value="Genomic_DNA"/>
</dbReference>
<reference evidence="1" key="1">
    <citation type="journal article" date="2023" name="G3 (Bethesda)">
        <title>Whole genome assembly and annotation of the endangered Caribbean coral Acropora cervicornis.</title>
        <authorList>
            <person name="Selwyn J.D."/>
            <person name="Vollmer S.V."/>
        </authorList>
    </citation>
    <scope>NUCLEOTIDE SEQUENCE</scope>
    <source>
        <strain evidence="1">K2</strain>
    </source>
</reference>
<protein>
    <submittedName>
        <fullName evidence="1">SPRY domain-containing protein 3</fullName>
    </submittedName>
</protein>
<sequence>MPGWSKRTVGYHVDDGKIFHAKNPVKGEEVEDAMAYRGDLIGCTIKFEGITNGQVPVVFTLNGRRIRTKNEIWMD</sequence>
<proteinExistence type="predicted"/>
<dbReference type="Gene3D" id="2.60.120.920">
    <property type="match status" value="1"/>
</dbReference>
<dbReference type="Proteomes" id="UP001249851">
    <property type="component" value="Unassembled WGS sequence"/>
</dbReference>
<accession>A0AAD9VGC1</accession>
<evidence type="ECO:0000313" key="2">
    <source>
        <dbReference type="Proteomes" id="UP001249851"/>
    </source>
</evidence>
<comment type="caution">
    <text evidence="1">The sequence shown here is derived from an EMBL/GenBank/DDBJ whole genome shotgun (WGS) entry which is preliminary data.</text>
</comment>
<organism evidence="1 2">
    <name type="scientific">Acropora cervicornis</name>
    <name type="common">Staghorn coral</name>
    <dbReference type="NCBI Taxonomy" id="6130"/>
    <lineage>
        <taxon>Eukaryota</taxon>
        <taxon>Metazoa</taxon>
        <taxon>Cnidaria</taxon>
        <taxon>Anthozoa</taxon>
        <taxon>Hexacorallia</taxon>
        <taxon>Scleractinia</taxon>
        <taxon>Astrocoeniina</taxon>
        <taxon>Acroporidae</taxon>
        <taxon>Acropora</taxon>
    </lineage>
</organism>
<evidence type="ECO:0000313" key="1">
    <source>
        <dbReference type="EMBL" id="KAK2572927.1"/>
    </source>
</evidence>
<name>A0AAD9VGC1_ACRCE</name>
<reference evidence="1" key="2">
    <citation type="journal article" date="2023" name="Science">
        <title>Genomic signatures of disease resistance in endangered staghorn corals.</title>
        <authorList>
            <person name="Vollmer S.V."/>
            <person name="Selwyn J.D."/>
            <person name="Despard B.A."/>
            <person name="Roesel C.L."/>
        </authorList>
    </citation>
    <scope>NUCLEOTIDE SEQUENCE</scope>
    <source>
        <strain evidence="1">K2</strain>
    </source>
</reference>